<dbReference type="PROSITE" id="PS51186">
    <property type="entry name" value="GNAT"/>
    <property type="match status" value="1"/>
</dbReference>
<feature type="region of interest" description="Disordered" evidence="1">
    <location>
        <begin position="169"/>
        <end position="195"/>
    </location>
</feature>
<keyword evidence="4" id="KW-1185">Reference proteome</keyword>
<dbReference type="Gene3D" id="3.40.630.30">
    <property type="match status" value="1"/>
</dbReference>
<dbReference type="PANTHER" id="PTHR13355">
    <property type="entry name" value="GLUCOSAMINE 6-PHOSPHATE N-ACETYLTRANSFERASE"/>
    <property type="match status" value="1"/>
</dbReference>
<protein>
    <submittedName>
        <fullName evidence="3">Acetyltransferase NSI</fullName>
    </submittedName>
</protein>
<evidence type="ECO:0000259" key="2">
    <source>
        <dbReference type="PROSITE" id="PS51186"/>
    </source>
</evidence>
<feature type="domain" description="N-acetyltransferase" evidence="2">
    <location>
        <begin position="145"/>
        <end position="286"/>
    </location>
</feature>
<dbReference type="Proteomes" id="UP000239649">
    <property type="component" value="Unassembled WGS sequence"/>
</dbReference>
<evidence type="ECO:0000256" key="1">
    <source>
        <dbReference type="SAM" id="MobiDB-lite"/>
    </source>
</evidence>
<comment type="caution">
    <text evidence="3">The sequence shown here is derived from an EMBL/GenBank/DDBJ whole genome shotgun (WGS) entry which is preliminary data.</text>
</comment>
<dbReference type="InterPro" id="IPR016181">
    <property type="entry name" value="Acyl_CoA_acyltransferase"/>
</dbReference>
<feature type="region of interest" description="Disordered" evidence="1">
    <location>
        <begin position="100"/>
        <end position="123"/>
    </location>
</feature>
<sequence length="316" mass="33352">MPYTATRKPWCCAAARLERRALLPALLRSRRLSPCAVHASSDVQALQRLPRIVFSYDRSRVGANELAGLLAHVACFAPGQSFHLEADAAVVNIAGCSAAASGSSSDGGSSSSDGLPTSRQRPPRLQPALLHGALARSLVCVAAFAEEQSLPPEALASLAQLQQPQQTLQQQVQQEQQQQGSSSSSSSSSSWRVSTRRSRPRRVLVGFARAVGDAALVATVHDVAVLPALQGLGLGQQLVERLTRQLDTLGIIDVGLLAPDDSRGFFAACSFGKDTEDSVVMMLSRNGADQRAGLPLRGAAAWIKPRLQAAVGPPPL</sequence>
<name>A0A2P6VN27_9CHLO</name>
<organism evidence="3 4">
    <name type="scientific">Micractinium conductrix</name>
    <dbReference type="NCBI Taxonomy" id="554055"/>
    <lineage>
        <taxon>Eukaryota</taxon>
        <taxon>Viridiplantae</taxon>
        <taxon>Chlorophyta</taxon>
        <taxon>core chlorophytes</taxon>
        <taxon>Trebouxiophyceae</taxon>
        <taxon>Chlorellales</taxon>
        <taxon>Chlorellaceae</taxon>
        <taxon>Chlorella clade</taxon>
        <taxon>Micractinium</taxon>
    </lineage>
</organism>
<accession>A0A2P6VN27</accession>
<proteinExistence type="predicted"/>
<evidence type="ECO:0000313" key="4">
    <source>
        <dbReference type="Proteomes" id="UP000239649"/>
    </source>
</evidence>
<dbReference type="PANTHER" id="PTHR13355:SF15">
    <property type="entry name" value="GCN5-RELATED N-ACETYLTRANSFERASE 3, CHLOROPLASTIC"/>
    <property type="match status" value="1"/>
</dbReference>
<feature type="compositionally biased region" description="Low complexity" evidence="1">
    <location>
        <begin position="169"/>
        <end position="193"/>
    </location>
</feature>
<evidence type="ECO:0000313" key="3">
    <source>
        <dbReference type="EMBL" id="PSC75498.1"/>
    </source>
</evidence>
<gene>
    <name evidence="3" type="ORF">C2E20_1215</name>
</gene>
<dbReference type="UniPathway" id="UPA00113">
    <property type="reaction ID" value="UER00529"/>
</dbReference>
<dbReference type="AlphaFoldDB" id="A0A2P6VN27"/>
<dbReference type="STRING" id="554055.A0A2P6VN27"/>
<dbReference type="GO" id="GO:0006048">
    <property type="term" value="P:UDP-N-acetylglucosamine biosynthetic process"/>
    <property type="evidence" value="ECO:0007669"/>
    <property type="project" value="UniProtKB-UniPathway"/>
</dbReference>
<dbReference type="Pfam" id="PF00583">
    <property type="entry name" value="Acetyltransf_1"/>
    <property type="match status" value="1"/>
</dbReference>
<dbReference type="InterPro" id="IPR000182">
    <property type="entry name" value="GNAT_dom"/>
</dbReference>
<dbReference type="OrthoDB" id="2744543at2759"/>
<feature type="compositionally biased region" description="Low complexity" evidence="1">
    <location>
        <begin position="100"/>
        <end position="114"/>
    </location>
</feature>
<dbReference type="GO" id="GO:0008080">
    <property type="term" value="F:N-acetyltransferase activity"/>
    <property type="evidence" value="ECO:0007669"/>
    <property type="project" value="TreeGrafter"/>
</dbReference>
<reference evidence="3 4" key="1">
    <citation type="journal article" date="2018" name="Plant J.">
        <title>Genome sequences of Chlorella sorokiniana UTEX 1602 and Micractinium conductrix SAG 241.80: implications to maltose excretion by a green alga.</title>
        <authorList>
            <person name="Arriola M.B."/>
            <person name="Velmurugan N."/>
            <person name="Zhang Y."/>
            <person name="Plunkett M.H."/>
            <person name="Hondzo H."/>
            <person name="Barney B.M."/>
        </authorList>
    </citation>
    <scope>NUCLEOTIDE SEQUENCE [LARGE SCALE GENOMIC DNA]</scope>
    <source>
        <strain evidence="3 4">SAG 241.80</strain>
    </source>
</reference>
<dbReference type="EMBL" id="LHPF02000002">
    <property type="protein sequence ID" value="PSC75498.1"/>
    <property type="molecule type" value="Genomic_DNA"/>
</dbReference>
<dbReference type="InterPro" id="IPR039143">
    <property type="entry name" value="GNPNAT1-like"/>
</dbReference>
<dbReference type="SUPFAM" id="SSF55729">
    <property type="entry name" value="Acyl-CoA N-acyltransferases (Nat)"/>
    <property type="match status" value="1"/>
</dbReference>